<dbReference type="OrthoDB" id="3257291at2"/>
<dbReference type="GO" id="GO:0003676">
    <property type="term" value="F:nucleic acid binding"/>
    <property type="evidence" value="ECO:0007669"/>
    <property type="project" value="InterPro"/>
</dbReference>
<dbReference type="InterPro" id="IPR036397">
    <property type="entry name" value="RNaseH_sf"/>
</dbReference>
<dbReference type="Gene3D" id="3.30.420.10">
    <property type="entry name" value="Ribonuclease H-like superfamily/Ribonuclease H"/>
    <property type="match status" value="1"/>
</dbReference>
<dbReference type="PANTHER" id="PTHR46889:SF5">
    <property type="entry name" value="INTEGRASE PROTEIN"/>
    <property type="match status" value="1"/>
</dbReference>
<evidence type="ECO:0000256" key="1">
    <source>
        <dbReference type="ARBA" id="ARBA00002286"/>
    </source>
</evidence>
<accession>A0A3G8ZQ23</accession>
<dbReference type="SUPFAM" id="SSF53098">
    <property type="entry name" value="Ribonuclease H-like"/>
    <property type="match status" value="1"/>
</dbReference>
<name>A0A3G8ZQ23_9ACTN</name>
<proteinExistence type="predicted"/>
<dbReference type="AlphaFoldDB" id="A0A3G8ZQ23"/>
<dbReference type="InterPro" id="IPR012337">
    <property type="entry name" value="RNaseH-like_sf"/>
</dbReference>
<keyword evidence="4" id="KW-1185">Reference proteome</keyword>
<organism evidence="3 4">
    <name type="scientific">Nakamurella antarctica</name>
    <dbReference type="NCBI Taxonomy" id="1902245"/>
    <lineage>
        <taxon>Bacteria</taxon>
        <taxon>Bacillati</taxon>
        <taxon>Actinomycetota</taxon>
        <taxon>Actinomycetes</taxon>
        <taxon>Nakamurellales</taxon>
        <taxon>Nakamurellaceae</taxon>
        <taxon>Nakamurella</taxon>
    </lineage>
</organism>
<feature type="domain" description="Integrase catalytic" evidence="2">
    <location>
        <begin position="138"/>
        <end position="301"/>
    </location>
</feature>
<sequence>MGVLCRDTTKVRFFELIAAQCANHPVEVMTRNLPVSKAGYYTWKKRCTATISTEVAQVRLDRQAKVLAIHRESKGTYGSPRVTAELRARGELITEKTVALMMASIGIAGISPRTFKTRTTIVDPNASFPPDLVDRVFNQGRPDTVWTSDITYLTCGEGDLYFCAVKDEHTKRILGFKVADHMRADLVADCLIAAAAVRDQKVTGTIFHSDRGSQYTSTLVADTATQLGLSRSMGDTGICWDNAGAESLWSTFKHEYYYRHTFITKAELTAAVTDWVRFYNHQRRHSAIGYLSPINYEIVCTQANQAA</sequence>
<dbReference type="InterPro" id="IPR050900">
    <property type="entry name" value="Transposase_IS3/IS150/IS904"/>
</dbReference>
<evidence type="ECO:0000259" key="2">
    <source>
        <dbReference type="PROSITE" id="PS50994"/>
    </source>
</evidence>
<dbReference type="InterPro" id="IPR025948">
    <property type="entry name" value="HTH-like_dom"/>
</dbReference>
<dbReference type="Pfam" id="PF13333">
    <property type="entry name" value="rve_2"/>
    <property type="match status" value="1"/>
</dbReference>
<dbReference type="EMBL" id="CP034170">
    <property type="protein sequence ID" value="AZI58887.1"/>
    <property type="molecule type" value="Genomic_DNA"/>
</dbReference>
<reference evidence="3 4" key="2">
    <citation type="submission" date="2018-12" db="EMBL/GenBank/DDBJ databases">
        <title>Nakamurella antarcticus sp. nov., isolated from Antarctica South Shetland Islands soil.</title>
        <authorList>
            <person name="Peng F."/>
        </authorList>
    </citation>
    <scope>NUCLEOTIDE SEQUENCE [LARGE SCALE GENOMIC DNA]</scope>
    <source>
        <strain evidence="3 4">S14-144</strain>
    </source>
</reference>
<dbReference type="Pfam" id="PF13276">
    <property type="entry name" value="HTH_21"/>
    <property type="match status" value="1"/>
</dbReference>
<comment type="function">
    <text evidence="1">Involved in the transposition of the insertion sequence.</text>
</comment>
<evidence type="ECO:0000313" key="3">
    <source>
        <dbReference type="EMBL" id="AZI58887.1"/>
    </source>
</evidence>
<dbReference type="PANTHER" id="PTHR46889">
    <property type="entry name" value="TRANSPOSASE INSF FOR INSERTION SEQUENCE IS3B-RELATED"/>
    <property type="match status" value="1"/>
</dbReference>
<dbReference type="InterPro" id="IPR048020">
    <property type="entry name" value="Transpos_IS3"/>
</dbReference>
<dbReference type="KEGG" id="nak:EH165_12795"/>
<gene>
    <name evidence="3" type="ORF">EH165_12795</name>
</gene>
<protein>
    <submittedName>
        <fullName evidence="3">IS3 family transposase</fullName>
    </submittedName>
</protein>
<dbReference type="Proteomes" id="UP000268084">
    <property type="component" value="Chromosome"/>
</dbReference>
<dbReference type="NCBIfam" id="NF033516">
    <property type="entry name" value="transpos_IS3"/>
    <property type="match status" value="1"/>
</dbReference>
<evidence type="ECO:0000313" key="4">
    <source>
        <dbReference type="Proteomes" id="UP000268084"/>
    </source>
</evidence>
<reference evidence="3 4" key="1">
    <citation type="submission" date="2018-11" db="EMBL/GenBank/DDBJ databases">
        <authorList>
            <person name="Da X."/>
        </authorList>
    </citation>
    <scope>NUCLEOTIDE SEQUENCE [LARGE SCALE GENOMIC DNA]</scope>
    <source>
        <strain evidence="3 4">S14-144</strain>
    </source>
</reference>
<dbReference type="PROSITE" id="PS50994">
    <property type="entry name" value="INTEGRASE"/>
    <property type="match status" value="1"/>
</dbReference>
<dbReference type="InterPro" id="IPR001584">
    <property type="entry name" value="Integrase_cat-core"/>
</dbReference>
<dbReference type="GO" id="GO:0015074">
    <property type="term" value="P:DNA integration"/>
    <property type="evidence" value="ECO:0007669"/>
    <property type="project" value="InterPro"/>
</dbReference>
<dbReference type="Pfam" id="PF00665">
    <property type="entry name" value="rve"/>
    <property type="match status" value="1"/>
</dbReference>